<dbReference type="EnsemblMetazoa" id="Aqu2.1.35021_001">
    <property type="protein sequence ID" value="Aqu2.1.35021_001"/>
    <property type="gene ID" value="Aqu2.1.35021"/>
</dbReference>
<accession>A0A1X7V4X1</accession>
<reference evidence="1" key="1">
    <citation type="submission" date="2017-05" db="UniProtKB">
        <authorList>
            <consortium name="EnsemblMetazoa"/>
        </authorList>
    </citation>
    <scope>IDENTIFICATION</scope>
</reference>
<organism evidence="1">
    <name type="scientific">Amphimedon queenslandica</name>
    <name type="common">Sponge</name>
    <dbReference type="NCBI Taxonomy" id="400682"/>
    <lineage>
        <taxon>Eukaryota</taxon>
        <taxon>Metazoa</taxon>
        <taxon>Porifera</taxon>
        <taxon>Demospongiae</taxon>
        <taxon>Heteroscleromorpha</taxon>
        <taxon>Haplosclerida</taxon>
        <taxon>Niphatidae</taxon>
        <taxon>Amphimedon</taxon>
    </lineage>
</organism>
<sequence>MVFLCLFPNRVNGLHTARDPPIAFTNYIQSRLLNADNCWSSNIPYLLWSANLLEKMRLRDSVSIAMRIRLSPSLSSRGLITAGELLNGD</sequence>
<protein>
    <submittedName>
        <fullName evidence="1">Uncharacterized protein</fullName>
    </submittedName>
</protein>
<evidence type="ECO:0000313" key="1">
    <source>
        <dbReference type="EnsemblMetazoa" id="Aqu2.1.35021_001"/>
    </source>
</evidence>
<dbReference type="InParanoid" id="A0A1X7V4X1"/>
<dbReference type="AlphaFoldDB" id="A0A1X7V4X1"/>
<proteinExistence type="predicted"/>
<name>A0A1X7V4X1_AMPQE</name>